<evidence type="ECO:0000313" key="4">
    <source>
        <dbReference type="EMBL" id="TXR56856.1"/>
    </source>
</evidence>
<dbReference type="PROSITE" id="PS51186">
    <property type="entry name" value="GNAT"/>
    <property type="match status" value="1"/>
</dbReference>
<evidence type="ECO:0000313" key="5">
    <source>
        <dbReference type="Proteomes" id="UP000321234"/>
    </source>
</evidence>
<evidence type="ECO:0000256" key="2">
    <source>
        <dbReference type="ARBA" id="ARBA00023315"/>
    </source>
</evidence>
<keyword evidence="5" id="KW-1185">Reference proteome</keyword>
<dbReference type="Pfam" id="PF08445">
    <property type="entry name" value="FR47"/>
    <property type="match status" value="1"/>
</dbReference>
<dbReference type="Proteomes" id="UP000321234">
    <property type="component" value="Unassembled WGS sequence"/>
</dbReference>
<sequence>MLDQLDRSVWNALHGPHAALAVRRGRVVTYPDDVARFSSLPEHPTPDDWSDAAALVGTQGMLLLTGDVPEAPAGWTVLMDLPGVQMVATDAVASAPDAETVRLDLHDPADVADALALVEHTQPGPFFERTMAMGTYLGVRREGRLVAMAGERLHPEGAVEISAVCTDAAWRGQGLGTRLVHAVAHGIRERGEVPFLHASASNTGAIRLYEQLGFRLRRPTRFAALRPPGGTAELS</sequence>
<dbReference type="EMBL" id="VKAC01000004">
    <property type="protein sequence ID" value="TXR56856.1"/>
    <property type="molecule type" value="Genomic_DNA"/>
</dbReference>
<proteinExistence type="predicted"/>
<reference evidence="4 5" key="1">
    <citation type="submission" date="2019-07" db="EMBL/GenBank/DDBJ databases">
        <title>Quadrisphaera sp. strain DD2A genome sequencing and assembly.</title>
        <authorList>
            <person name="Kim I."/>
        </authorList>
    </citation>
    <scope>NUCLEOTIDE SEQUENCE [LARGE SCALE GENOMIC DNA]</scope>
    <source>
        <strain evidence="4 5">DD2A</strain>
    </source>
</reference>
<gene>
    <name evidence="4" type="ORF">FMM08_07410</name>
</gene>
<dbReference type="PANTHER" id="PTHR43420">
    <property type="entry name" value="ACETYLTRANSFERASE"/>
    <property type="match status" value="1"/>
</dbReference>
<dbReference type="InterPro" id="IPR016181">
    <property type="entry name" value="Acyl_CoA_acyltransferase"/>
</dbReference>
<comment type="caution">
    <text evidence="4">The sequence shown here is derived from an EMBL/GenBank/DDBJ whole genome shotgun (WGS) entry which is preliminary data.</text>
</comment>
<feature type="domain" description="N-acetyltransferase" evidence="3">
    <location>
        <begin position="85"/>
        <end position="235"/>
    </location>
</feature>
<dbReference type="InterPro" id="IPR013653">
    <property type="entry name" value="GCN5-like_dom"/>
</dbReference>
<dbReference type="AlphaFoldDB" id="A0A5C8ZIV5"/>
<dbReference type="Gene3D" id="3.40.630.30">
    <property type="match status" value="1"/>
</dbReference>
<dbReference type="InterPro" id="IPR000182">
    <property type="entry name" value="GNAT_dom"/>
</dbReference>
<keyword evidence="2" id="KW-0012">Acyltransferase</keyword>
<keyword evidence="1 4" id="KW-0808">Transferase</keyword>
<dbReference type="CDD" id="cd04301">
    <property type="entry name" value="NAT_SF"/>
    <property type="match status" value="1"/>
</dbReference>
<name>A0A5C8ZIV5_9ACTN</name>
<evidence type="ECO:0000256" key="1">
    <source>
        <dbReference type="ARBA" id="ARBA00022679"/>
    </source>
</evidence>
<dbReference type="OrthoDB" id="9797456at2"/>
<dbReference type="GO" id="GO:0016747">
    <property type="term" value="F:acyltransferase activity, transferring groups other than amino-acyl groups"/>
    <property type="evidence" value="ECO:0007669"/>
    <property type="project" value="InterPro"/>
</dbReference>
<accession>A0A5C8ZIV5</accession>
<protein>
    <submittedName>
        <fullName evidence="4">GNAT family N-acetyltransferase</fullName>
    </submittedName>
</protein>
<dbReference type="SUPFAM" id="SSF55729">
    <property type="entry name" value="Acyl-CoA N-acyltransferases (Nat)"/>
    <property type="match status" value="1"/>
</dbReference>
<dbReference type="InterPro" id="IPR050680">
    <property type="entry name" value="YpeA/RimI_acetyltransf"/>
</dbReference>
<evidence type="ECO:0000259" key="3">
    <source>
        <dbReference type="PROSITE" id="PS51186"/>
    </source>
</evidence>
<dbReference type="PANTHER" id="PTHR43420:SF3">
    <property type="entry name" value="N-ACETYLTRANSFERASE DOMAIN-CONTAINING PROTEIN"/>
    <property type="match status" value="1"/>
</dbReference>
<organism evidence="4 5">
    <name type="scientific">Quadrisphaera setariae</name>
    <dbReference type="NCBI Taxonomy" id="2593304"/>
    <lineage>
        <taxon>Bacteria</taxon>
        <taxon>Bacillati</taxon>
        <taxon>Actinomycetota</taxon>
        <taxon>Actinomycetes</taxon>
        <taxon>Kineosporiales</taxon>
        <taxon>Kineosporiaceae</taxon>
        <taxon>Quadrisphaera</taxon>
    </lineage>
</organism>